<dbReference type="EMBL" id="VSRR010003810">
    <property type="protein sequence ID" value="MPC37540.1"/>
    <property type="molecule type" value="Genomic_DNA"/>
</dbReference>
<dbReference type="Proteomes" id="UP000324222">
    <property type="component" value="Unassembled WGS sequence"/>
</dbReference>
<reference evidence="2 3" key="1">
    <citation type="submission" date="2019-05" db="EMBL/GenBank/DDBJ databases">
        <title>Another draft genome of Portunus trituberculatus and its Hox gene families provides insights of decapod evolution.</title>
        <authorList>
            <person name="Jeong J.-H."/>
            <person name="Song I."/>
            <person name="Kim S."/>
            <person name="Choi T."/>
            <person name="Kim D."/>
            <person name="Ryu S."/>
            <person name="Kim W."/>
        </authorList>
    </citation>
    <scope>NUCLEOTIDE SEQUENCE [LARGE SCALE GENOMIC DNA]</scope>
    <source>
        <tissue evidence="2">Muscle</tissue>
    </source>
</reference>
<dbReference type="SUPFAM" id="SSF48464">
    <property type="entry name" value="ENTH/VHS domain"/>
    <property type="match status" value="1"/>
</dbReference>
<name>A0A5B7ERZ2_PORTR</name>
<feature type="compositionally biased region" description="Low complexity" evidence="1">
    <location>
        <begin position="114"/>
        <end position="124"/>
    </location>
</feature>
<feature type="compositionally biased region" description="Basic and acidic residues" evidence="1">
    <location>
        <begin position="246"/>
        <end position="258"/>
    </location>
</feature>
<feature type="region of interest" description="Disordered" evidence="1">
    <location>
        <begin position="109"/>
        <end position="137"/>
    </location>
</feature>
<feature type="region of interest" description="Disordered" evidence="1">
    <location>
        <begin position="246"/>
        <end position="267"/>
    </location>
</feature>
<protein>
    <submittedName>
        <fullName evidence="2">Pre-mRNA cleavage complex 2 protein Pcf11</fullName>
    </submittedName>
</protein>
<keyword evidence="3" id="KW-1185">Reference proteome</keyword>
<feature type="compositionally biased region" description="Polar residues" evidence="1">
    <location>
        <begin position="125"/>
        <end position="136"/>
    </location>
</feature>
<comment type="caution">
    <text evidence="2">The sequence shown here is derived from an EMBL/GenBank/DDBJ whole genome shotgun (WGS) entry which is preliminary data.</text>
</comment>
<proteinExistence type="predicted"/>
<evidence type="ECO:0000256" key="1">
    <source>
        <dbReference type="SAM" id="MobiDB-lite"/>
    </source>
</evidence>
<feature type="compositionally biased region" description="Low complexity" evidence="1">
    <location>
        <begin position="172"/>
        <end position="213"/>
    </location>
</feature>
<dbReference type="InterPro" id="IPR008942">
    <property type="entry name" value="ENTH_VHS"/>
</dbReference>
<dbReference type="AlphaFoldDB" id="A0A5B7ERZ2"/>
<sequence length="304" mass="33942">MTRRAEAMVMHAHAVVDITFEYIDQVNGMEKMPAVYLLDSILKSVGSPFTEIIQRRISDSDKKIRKMLFDLRRSWSDKLPPKLLITLDQRVRTIDSAWPVFQMCQKPDQESCLPTPSSSSPATSVENGSPQENNTPEHPFVLVYAGHKRLPWPRTPNLESWIPRLPPPPELNAPGCFPTPRSTSSSSTQGSTSSDGTSSGGTPSSTSSDCTSPDEVFIQETLKSSTRSILQSRTALDSSRICTKEAGTKRKRYQEKSHSFSVKRQRKESLQLHEAEVQGVGEGENDYEKEQLGLDASEWVLVFV</sequence>
<evidence type="ECO:0000313" key="2">
    <source>
        <dbReference type="EMBL" id="MPC37540.1"/>
    </source>
</evidence>
<feature type="region of interest" description="Disordered" evidence="1">
    <location>
        <begin position="163"/>
        <end position="213"/>
    </location>
</feature>
<evidence type="ECO:0000313" key="3">
    <source>
        <dbReference type="Proteomes" id="UP000324222"/>
    </source>
</evidence>
<dbReference type="Gene3D" id="1.25.40.90">
    <property type="match status" value="1"/>
</dbReference>
<gene>
    <name evidence="2" type="primary">PCF11_2</name>
    <name evidence="2" type="ORF">E2C01_031025</name>
</gene>
<accession>A0A5B7ERZ2</accession>
<organism evidence="2 3">
    <name type="scientific">Portunus trituberculatus</name>
    <name type="common">Swimming crab</name>
    <name type="synonym">Neptunus trituberculatus</name>
    <dbReference type="NCBI Taxonomy" id="210409"/>
    <lineage>
        <taxon>Eukaryota</taxon>
        <taxon>Metazoa</taxon>
        <taxon>Ecdysozoa</taxon>
        <taxon>Arthropoda</taxon>
        <taxon>Crustacea</taxon>
        <taxon>Multicrustacea</taxon>
        <taxon>Malacostraca</taxon>
        <taxon>Eumalacostraca</taxon>
        <taxon>Eucarida</taxon>
        <taxon>Decapoda</taxon>
        <taxon>Pleocyemata</taxon>
        <taxon>Brachyura</taxon>
        <taxon>Eubrachyura</taxon>
        <taxon>Portunoidea</taxon>
        <taxon>Portunidae</taxon>
        <taxon>Portuninae</taxon>
        <taxon>Portunus</taxon>
    </lineage>
</organism>